<dbReference type="PANTHER" id="PTHR23077:SF171">
    <property type="entry name" value="NUCLEAR VALOSIN-CONTAINING PROTEIN-LIKE"/>
    <property type="match status" value="1"/>
</dbReference>
<dbReference type="AlphaFoldDB" id="A0A368GL24"/>
<dbReference type="SUPFAM" id="SSF54585">
    <property type="entry name" value="Cdc48 domain 2-like"/>
    <property type="match status" value="1"/>
</dbReference>
<name>A0A368GL24_ANCCA</name>
<keyword evidence="5" id="KW-1185">Reference proteome</keyword>
<comment type="caution">
    <text evidence="4">The sequence shown here is derived from an EMBL/GenBank/DDBJ whole genome shotgun (WGS) entry which is preliminary data.</text>
</comment>
<dbReference type="GO" id="GO:0005829">
    <property type="term" value="C:cytosol"/>
    <property type="evidence" value="ECO:0007669"/>
    <property type="project" value="TreeGrafter"/>
</dbReference>
<dbReference type="GO" id="GO:0016887">
    <property type="term" value="F:ATP hydrolysis activity"/>
    <property type="evidence" value="ECO:0007669"/>
    <property type="project" value="InterPro"/>
</dbReference>
<dbReference type="Gene3D" id="3.40.50.300">
    <property type="entry name" value="P-loop containing nucleotide triphosphate hydrolases"/>
    <property type="match status" value="2"/>
</dbReference>
<evidence type="ECO:0000313" key="5">
    <source>
        <dbReference type="Proteomes" id="UP000252519"/>
    </source>
</evidence>
<dbReference type="PANTHER" id="PTHR23077">
    <property type="entry name" value="AAA-FAMILY ATPASE"/>
    <property type="match status" value="1"/>
</dbReference>
<dbReference type="Pfam" id="PF00004">
    <property type="entry name" value="AAA"/>
    <property type="match status" value="1"/>
</dbReference>
<evidence type="ECO:0000256" key="1">
    <source>
        <dbReference type="ARBA" id="ARBA00022741"/>
    </source>
</evidence>
<dbReference type="GO" id="GO:0005524">
    <property type="term" value="F:ATP binding"/>
    <property type="evidence" value="ECO:0007669"/>
    <property type="project" value="UniProtKB-KW"/>
</dbReference>
<dbReference type="Proteomes" id="UP000252519">
    <property type="component" value="Unassembled WGS sequence"/>
</dbReference>
<dbReference type="STRING" id="29170.A0A368GL24"/>
<keyword evidence="1" id="KW-0547">Nucleotide-binding</keyword>
<dbReference type="Pfam" id="PF02933">
    <property type="entry name" value="CDC48_2"/>
    <property type="match status" value="1"/>
</dbReference>
<organism evidence="4 5">
    <name type="scientific">Ancylostoma caninum</name>
    <name type="common">Dog hookworm</name>
    <dbReference type="NCBI Taxonomy" id="29170"/>
    <lineage>
        <taxon>Eukaryota</taxon>
        <taxon>Metazoa</taxon>
        <taxon>Ecdysozoa</taxon>
        <taxon>Nematoda</taxon>
        <taxon>Chromadorea</taxon>
        <taxon>Rhabditida</taxon>
        <taxon>Rhabditina</taxon>
        <taxon>Rhabditomorpha</taxon>
        <taxon>Strongyloidea</taxon>
        <taxon>Ancylostomatidae</taxon>
        <taxon>Ancylostomatinae</taxon>
        <taxon>Ancylostoma</taxon>
    </lineage>
</organism>
<dbReference type="Gene3D" id="3.10.330.10">
    <property type="match status" value="1"/>
</dbReference>
<dbReference type="GO" id="GO:0030970">
    <property type="term" value="P:retrograde protein transport, ER to cytosol"/>
    <property type="evidence" value="ECO:0007669"/>
    <property type="project" value="TreeGrafter"/>
</dbReference>
<dbReference type="InterPro" id="IPR003959">
    <property type="entry name" value="ATPase_AAA_core"/>
</dbReference>
<keyword evidence="2" id="KW-0067">ATP-binding</keyword>
<proteinExistence type="predicted"/>
<dbReference type="GO" id="GO:0097352">
    <property type="term" value="P:autophagosome maturation"/>
    <property type="evidence" value="ECO:0007669"/>
    <property type="project" value="TreeGrafter"/>
</dbReference>
<dbReference type="GO" id="GO:0034098">
    <property type="term" value="C:VCP-NPL4-UFD1 AAA ATPase complex"/>
    <property type="evidence" value="ECO:0007669"/>
    <property type="project" value="TreeGrafter"/>
</dbReference>
<protein>
    <recommendedName>
        <fullName evidence="3">CDC48 domain-containing protein</fullName>
    </recommendedName>
</protein>
<dbReference type="InterPro" id="IPR029067">
    <property type="entry name" value="CDC48_domain_2-like_sf"/>
</dbReference>
<evidence type="ECO:0000313" key="4">
    <source>
        <dbReference type="EMBL" id="RCN45082.1"/>
    </source>
</evidence>
<dbReference type="InterPro" id="IPR027417">
    <property type="entry name" value="P-loop_NTPase"/>
</dbReference>
<dbReference type="InterPro" id="IPR004201">
    <property type="entry name" value="Cdc48_dom2"/>
</dbReference>
<dbReference type="GO" id="GO:0005634">
    <property type="term" value="C:nucleus"/>
    <property type="evidence" value="ECO:0007669"/>
    <property type="project" value="TreeGrafter"/>
</dbReference>
<evidence type="ECO:0000256" key="2">
    <source>
        <dbReference type="ARBA" id="ARBA00022840"/>
    </source>
</evidence>
<dbReference type="GO" id="GO:0051228">
    <property type="term" value="P:mitotic spindle disassembly"/>
    <property type="evidence" value="ECO:0007669"/>
    <property type="project" value="TreeGrafter"/>
</dbReference>
<accession>A0A368GL24</accession>
<dbReference type="SUPFAM" id="SSF52540">
    <property type="entry name" value="P-loop containing nucleoside triphosphate hydrolases"/>
    <property type="match status" value="1"/>
</dbReference>
<gene>
    <name evidence="4" type="ORF">ANCCAN_08892</name>
</gene>
<dbReference type="InterPro" id="IPR050168">
    <property type="entry name" value="AAA_ATPase_domain"/>
</dbReference>
<dbReference type="SMART" id="SM01072">
    <property type="entry name" value="CDC48_2"/>
    <property type="match status" value="1"/>
</dbReference>
<sequence length="262" mass="29825">MVFKLAAQFLAFPKDADRLFVALAMRHNCSAKYRIWERVHVLPIDDTVEGLTGNLFKVYLKLYFVEAYRPPHKGDIFTLQAAMRTVEFKVVETDPSPSCIVAPDTVIHYEGEGIKREEEEENMNDVGYDDIGGVRKQLAQIKEMVELPLRHPQLFKAIGIKPPRGPEIMSKVAGESESNRRKAFEECEKNSPAILFIDEIDAIAPKREKTCGEVKRRIVSQLLTLMDGLKQRSRVVVIAATNRPNSIEAALRRFGLFFSFDR</sequence>
<dbReference type="OrthoDB" id="27435at2759"/>
<dbReference type="GO" id="GO:0031593">
    <property type="term" value="F:polyubiquitin modification-dependent protein binding"/>
    <property type="evidence" value="ECO:0007669"/>
    <property type="project" value="TreeGrafter"/>
</dbReference>
<evidence type="ECO:0000259" key="3">
    <source>
        <dbReference type="SMART" id="SM01072"/>
    </source>
</evidence>
<reference evidence="4 5" key="1">
    <citation type="submission" date="2014-10" db="EMBL/GenBank/DDBJ databases">
        <title>Draft genome of the hookworm Ancylostoma caninum.</title>
        <authorList>
            <person name="Mitreva M."/>
        </authorList>
    </citation>
    <scope>NUCLEOTIDE SEQUENCE [LARGE SCALE GENOMIC DNA]</scope>
    <source>
        <strain evidence="4 5">Baltimore</strain>
    </source>
</reference>
<dbReference type="EMBL" id="JOJR01000111">
    <property type="protein sequence ID" value="RCN45082.1"/>
    <property type="molecule type" value="Genomic_DNA"/>
</dbReference>
<feature type="domain" description="CDC48" evidence="3">
    <location>
        <begin position="50"/>
        <end position="116"/>
    </location>
</feature>
<dbReference type="FunFam" id="3.10.330.10:FF:000001">
    <property type="entry name" value="Cell division control 48"/>
    <property type="match status" value="1"/>
</dbReference>